<proteinExistence type="predicted"/>
<feature type="transmembrane region" description="Helical" evidence="1">
    <location>
        <begin position="12"/>
        <end position="34"/>
    </location>
</feature>
<name>A0A2A4CMS4_9RHOB</name>
<protein>
    <submittedName>
        <fullName evidence="3">Adenylosuccinate synthetase</fullName>
    </submittedName>
</protein>
<evidence type="ECO:0000313" key="4">
    <source>
        <dbReference type="Proteomes" id="UP000243507"/>
    </source>
</evidence>
<dbReference type="OrthoDB" id="5679025at2"/>
<evidence type="ECO:0000259" key="2">
    <source>
        <dbReference type="Pfam" id="PF10881"/>
    </source>
</evidence>
<dbReference type="InterPro" id="IPR024402">
    <property type="entry name" value="DUF2726"/>
</dbReference>
<keyword evidence="1" id="KW-0472">Membrane</keyword>
<dbReference type="Pfam" id="PF10881">
    <property type="entry name" value="DUF2726"/>
    <property type="match status" value="1"/>
</dbReference>
<evidence type="ECO:0000313" key="3">
    <source>
        <dbReference type="EMBL" id="PCD75885.1"/>
    </source>
</evidence>
<accession>A0A2A4CMS4</accession>
<sequence>MDFPGMDNVMRTLSLAFAAVVAIGFIRLLAEIGIKSIKRRRRSHVSSTRSTPFVPKALKSPDHLQLVAEAAFQRVPLLNKSEARLLPILEKLVRELGQGHRLLIQVALGELLCAANADGKPNYGLEANRAINAKRLDFAIIDRRGLMVAAIEYQGSGHHLNSNAFMRDAVKREALRKAGITLIELPPDADEALIRDRLNSVADLPLAASLRREPPLSRES</sequence>
<keyword evidence="1" id="KW-1133">Transmembrane helix</keyword>
<dbReference type="Gene3D" id="3.40.960.10">
    <property type="entry name" value="VSR Endonuclease"/>
    <property type="match status" value="1"/>
</dbReference>
<gene>
    <name evidence="3" type="ORF">CLN94_12060</name>
</gene>
<dbReference type="Proteomes" id="UP000243507">
    <property type="component" value="Unassembled WGS sequence"/>
</dbReference>
<keyword evidence="4" id="KW-1185">Reference proteome</keyword>
<feature type="domain" description="DUF2726" evidence="2">
    <location>
        <begin position="75"/>
        <end position="195"/>
    </location>
</feature>
<reference evidence="3 4" key="1">
    <citation type="submission" date="2017-09" db="EMBL/GenBank/DDBJ databases">
        <title>A multilocus sequence analysis scheme for characterization of bacteria in the genus Thioclava.</title>
        <authorList>
            <person name="Liu Y."/>
            <person name="Shao Z."/>
        </authorList>
    </citation>
    <scope>NUCLEOTIDE SEQUENCE [LARGE SCALE GENOMIC DNA]</scope>
    <source>
        <strain evidence="3 4">CAU 1312</strain>
    </source>
</reference>
<keyword evidence="1" id="KW-0812">Transmembrane</keyword>
<organism evidence="3 4">
    <name type="scientific">Pseudothioclava arenosa</name>
    <dbReference type="NCBI Taxonomy" id="1795308"/>
    <lineage>
        <taxon>Bacteria</taxon>
        <taxon>Pseudomonadati</taxon>
        <taxon>Pseudomonadota</taxon>
        <taxon>Alphaproteobacteria</taxon>
        <taxon>Rhodobacterales</taxon>
        <taxon>Paracoccaceae</taxon>
        <taxon>Pseudothioclava</taxon>
    </lineage>
</organism>
<dbReference type="EMBL" id="NTJD01000009">
    <property type="protein sequence ID" value="PCD75885.1"/>
    <property type="molecule type" value="Genomic_DNA"/>
</dbReference>
<comment type="caution">
    <text evidence="3">The sequence shown here is derived from an EMBL/GenBank/DDBJ whole genome shotgun (WGS) entry which is preliminary data.</text>
</comment>
<evidence type="ECO:0000256" key="1">
    <source>
        <dbReference type="SAM" id="Phobius"/>
    </source>
</evidence>
<dbReference type="AlphaFoldDB" id="A0A2A4CMS4"/>